<proteinExistence type="predicted"/>
<evidence type="ECO:0000313" key="2">
    <source>
        <dbReference type="EMBL" id="KAJ1083325.1"/>
    </source>
</evidence>
<feature type="compositionally biased region" description="Basic and acidic residues" evidence="1">
    <location>
        <begin position="60"/>
        <end position="86"/>
    </location>
</feature>
<gene>
    <name evidence="2" type="ORF">NDU88_003484</name>
</gene>
<feature type="region of interest" description="Disordered" evidence="1">
    <location>
        <begin position="46"/>
        <end position="98"/>
    </location>
</feature>
<comment type="caution">
    <text evidence="2">The sequence shown here is derived from an EMBL/GenBank/DDBJ whole genome shotgun (WGS) entry which is preliminary data.</text>
</comment>
<dbReference type="EMBL" id="JANPWB010000016">
    <property type="protein sequence ID" value="KAJ1083325.1"/>
    <property type="molecule type" value="Genomic_DNA"/>
</dbReference>
<evidence type="ECO:0000256" key="1">
    <source>
        <dbReference type="SAM" id="MobiDB-lite"/>
    </source>
</evidence>
<protein>
    <submittedName>
        <fullName evidence="2">Uncharacterized protein</fullName>
    </submittedName>
</protein>
<dbReference type="AlphaFoldDB" id="A0AAV7KVN0"/>
<feature type="compositionally biased region" description="Polar residues" evidence="1">
    <location>
        <begin position="46"/>
        <end position="59"/>
    </location>
</feature>
<reference evidence="2" key="1">
    <citation type="journal article" date="2022" name="bioRxiv">
        <title>Sequencing and chromosome-scale assembly of the giantPleurodeles waltlgenome.</title>
        <authorList>
            <person name="Brown T."/>
            <person name="Elewa A."/>
            <person name="Iarovenko S."/>
            <person name="Subramanian E."/>
            <person name="Araus A.J."/>
            <person name="Petzold A."/>
            <person name="Susuki M."/>
            <person name="Suzuki K.-i.T."/>
            <person name="Hayashi T."/>
            <person name="Toyoda A."/>
            <person name="Oliveira C."/>
            <person name="Osipova E."/>
            <person name="Leigh N.D."/>
            <person name="Simon A."/>
            <person name="Yun M.H."/>
        </authorList>
    </citation>
    <scope>NUCLEOTIDE SEQUENCE</scope>
    <source>
        <strain evidence="2">20211129_DDA</strain>
        <tissue evidence="2">Liver</tissue>
    </source>
</reference>
<keyword evidence="3" id="KW-1185">Reference proteome</keyword>
<dbReference type="Proteomes" id="UP001066276">
    <property type="component" value="Chromosome 12"/>
</dbReference>
<feature type="compositionally biased region" description="Polar residues" evidence="1">
    <location>
        <begin position="89"/>
        <end position="98"/>
    </location>
</feature>
<evidence type="ECO:0000313" key="3">
    <source>
        <dbReference type="Proteomes" id="UP001066276"/>
    </source>
</evidence>
<sequence>MPQRTLKPIEEPAGRHGTKPEPTTAASTKEGLLASFLTPELDAWVSQESSVEIPGSSNDMRGRLEVSKGEENQLNDEKGAEGRPDHIINTINVSSRSS</sequence>
<feature type="region of interest" description="Disordered" evidence="1">
    <location>
        <begin position="1"/>
        <end position="30"/>
    </location>
</feature>
<accession>A0AAV7KVN0</accession>
<organism evidence="2 3">
    <name type="scientific">Pleurodeles waltl</name>
    <name type="common">Iberian ribbed newt</name>
    <dbReference type="NCBI Taxonomy" id="8319"/>
    <lineage>
        <taxon>Eukaryota</taxon>
        <taxon>Metazoa</taxon>
        <taxon>Chordata</taxon>
        <taxon>Craniata</taxon>
        <taxon>Vertebrata</taxon>
        <taxon>Euteleostomi</taxon>
        <taxon>Amphibia</taxon>
        <taxon>Batrachia</taxon>
        <taxon>Caudata</taxon>
        <taxon>Salamandroidea</taxon>
        <taxon>Salamandridae</taxon>
        <taxon>Pleurodelinae</taxon>
        <taxon>Pleurodeles</taxon>
    </lineage>
</organism>
<name>A0AAV7KVN0_PLEWA</name>